<name>A0A6V8KS30_9ACTN</name>
<reference evidence="4 5" key="1">
    <citation type="submission" date="2020-03" db="EMBL/GenBank/DDBJ databases">
        <title>Whole genome shotgun sequence of Phytohabitans rumicis NBRC 108638.</title>
        <authorList>
            <person name="Komaki H."/>
            <person name="Tamura T."/>
        </authorList>
    </citation>
    <scope>NUCLEOTIDE SEQUENCE [LARGE SCALE GENOMIC DNA]</scope>
    <source>
        <strain evidence="4 5">NBRC 108638</strain>
    </source>
</reference>
<dbReference type="AlphaFoldDB" id="A0A6V8KS30"/>
<keyword evidence="5" id="KW-1185">Reference proteome</keyword>
<protein>
    <recommendedName>
        <fullName evidence="3">Carrier domain-containing protein</fullName>
    </recommendedName>
</protein>
<evidence type="ECO:0000256" key="1">
    <source>
        <dbReference type="ARBA" id="ARBA00022450"/>
    </source>
</evidence>
<dbReference type="Pfam" id="PF00550">
    <property type="entry name" value="PP-binding"/>
    <property type="match status" value="1"/>
</dbReference>
<dbReference type="SUPFAM" id="SSF47336">
    <property type="entry name" value="ACP-like"/>
    <property type="match status" value="1"/>
</dbReference>
<proteinExistence type="predicted"/>
<gene>
    <name evidence="4" type="ORF">Prum_015840</name>
</gene>
<dbReference type="InterPro" id="IPR036736">
    <property type="entry name" value="ACP-like_sf"/>
</dbReference>
<reference evidence="4 5" key="2">
    <citation type="submission" date="2020-03" db="EMBL/GenBank/DDBJ databases">
        <authorList>
            <person name="Ichikawa N."/>
            <person name="Kimura A."/>
            <person name="Kitahashi Y."/>
            <person name="Uohara A."/>
        </authorList>
    </citation>
    <scope>NUCLEOTIDE SEQUENCE [LARGE SCALE GENOMIC DNA]</scope>
    <source>
        <strain evidence="4 5">NBRC 108638</strain>
    </source>
</reference>
<keyword evidence="2" id="KW-0597">Phosphoprotein</keyword>
<accession>A0A6V8KS30</accession>
<dbReference type="PROSITE" id="PS00012">
    <property type="entry name" value="PHOSPHOPANTETHEINE"/>
    <property type="match status" value="1"/>
</dbReference>
<evidence type="ECO:0000259" key="3">
    <source>
        <dbReference type="Pfam" id="PF00550"/>
    </source>
</evidence>
<keyword evidence="1" id="KW-0596">Phosphopantetheine</keyword>
<organism evidence="4 5">
    <name type="scientific">Phytohabitans rumicis</name>
    <dbReference type="NCBI Taxonomy" id="1076125"/>
    <lineage>
        <taxon>Bacteria</taxon>
        <taxon>Bacillati</taxon>
        <taxon>Actinomycetota</taxon>
        <taxon>Actinomycetes</taxon>
        <taxon>Micromonosporales</taxon>
        <taxon>Micromonosporaceae</taxon>
    </lineage>
</organism>
<evidence type="ECO:0000313" key="5">
    <source>
        <dbReference type="Proteomes" id="UP000482960"/>
    </source>
</evidence>
<dbReference type="InterPro" id="IPR009081">
    <property type="entry name" value="PP-bd_ACP"/>
</dbReference>
<dbReference type="EMBL" id="BLPG01000001">
    <property type="protein sequence ID" value="GFJ87942.1"/>
    <property type="molecule type" value="Genomic_DNA"/>
</dbReference>
<dbReference type="Gene3D" id="1.10.1200.10">
    <property type="entry name" value="ACP-like"/>
    <property type="match status" value="1"/>
</dbReference>
<evidence type="ECO:0000256" key="2">
    <source>
        <dbReference type="ARBA" id="ARBA00022553"/>
    </source>
</evidence>
<feature type="domain" description="Carrier" evidence="3">
    <location>
        <begin position="7"/>
        <end position="55"/>
    </location>
</feature>
<dbReference type="RefSeq" id="WP_173075095.1">
    <property type="nucleotide sequence ID" value="NZ_BAABJB010000006.1"/>
</dbReference>
<evidence type="ECO:0000313" key="4">
    <source>
        <dbReference type="EMBL" id="GFJ87942.1"/>
    </source>
</evidence>
<dbReference type="InterPro" id="IPR006162">
    <property type="entry name" value="Ppantetheine_attach_site"/>
</dbReference>
<sequence length="79" mass="8197">MDSLVVVAALLREITGESVAVTRATRLEDDLGLESVELAALGGALRARYGVDLPAYLAGLDIDELIELTVGDIAGLVTS</sequence>
<comment type="caution">
    <text evidence="4">The sequence shown here is derived from an EMBL/GenBank/DDBJ whole genome shotgun (WGS) entry which is preliminary data.</text>
</comment>
<dbReference type="Proteomes" id="UP000482960">
    <property type="component" value="Unassembled WGS sequence"/>
</dbReference>